<dbReference type="PIRSF" id="PIRSF019693">
    <property type="entry name" value="VAMP-associated"/>
    <property type="match status" value="1"/>
</dbReference>
<comment type="subcellular location">
    <subcellularLocation>
        <location evidence="1">Endoplasmic reticulum membrane</location>
        <topology evidence="1">Single-pass type IV membrane protein</topology>
    </subcellularLocation>
</comment>
<dbReference type="InterPro" id="IPR016763">
    <property type="entry name" value="VAP"/>
</dbReference>
<dbReference type="FunFam" id="2.60.40.10:FF:000813">
    <property type="entry name" value="Vesicle-associated protein 1-1"/>
    <property type="match status" value="1"/>
</dbReference>
<dbReference type="GO" id="GO:1902647">
    <property type="term" value="P:negative regulation of 1-phosphatidyl-1D-myo-inositol 4,5-bisphosphate biosynthetic process"/>
    <property type="evidence" value="ECO:0007669"/>
    <property type="project" value="UniProtKB-ARBA"/>
</dbReference>
<feature type="region of interest" description="Disordered" evidence="6">
    <location>
        <begin position="129"/>
        <end position="181"/>
    </location>
</feature>
<dbReference type="Proteomes" id="UP001140510">
    <property type="component" value="Unassembled WGS sequence"/>
</dbReference>
<dbReference type="EMBL" id="JAPEVA010000088">
    <property type="protein sequence ID" value="KAJ4400489.1"/>
    <property type="molecule type" value="Genomic_DNA"/>
</dbReference>
<evidence type="ECO:0000259" key="8">
    <source>
        <dbReference type="PROSITE" id="PS50202"/>
    </source>
</evidence>
<accession>A0A9W8Z947</accession>
<dbReference type="InterPro" id="IPR008962">
    <property type="entry name" value="PapD-like_sf"/>
</dbReference>
<sequence length="296" mass="31576">MSVELDPVELGFKRPFQQEVSQTLRLKNPHSDPVAFKVKTTAPKQYCVRPNSGRIEPGRDVEVQILLQAMKEDPPPDAKCRDKFLVQSVLVTADKEFTNVGSLWAHIEQTAKSTIQEKKIRVLFLPADADSSSTPARTNGVSRDSMLSSPQSEAAVTPVRGASGQAQGPVSHIEDRPAGSKNLGEIERETYNPATGSGAAAGVQQTVAAAAASVSNAIPTSQAELQAQLDAAKQQIARLTQQASEGLRQRKPDSTSGAKDQLATATQQQTAPAGGVSVQITALLCLVSFLLAYFLF</sequence>
<gene>
    <name evidence="9" type="primary">SCS2</name>
    <name evidence="9" type="ORF">N0V91_008641</name>
</gene>
<dbReference type="GO" id="GO:0005886">
    <property type="term" value="C:plasma membrane"/>
    <property type="evidence" value="ECO:0007669"/>
    <property type="project" value="TreeGrafter"/>
</dbReference>
<proteinExistence type="inferred from homology"/>
<evidence type="ECO:0000256" key="5">
    <source>
        <dbReference type="ARBA" id="ARBA00023136"/>
    </source>
</evidence>
<dbReference type="GO" id="GO:0061817">
    <property type="term" value="P:endoplasmic reticulum-plasma membrane tethering"/>
    <property type="evidence" value="ECO:0007669"/>
    <property type="project" value="TreeGrafter"/>
</dbReference>
<keyword evidence="5 7" id="KW-0472">Membrane</keyword>
<dbReference type="GO" id="GO:0090158">
    <property type="term" value="P:endoplasmic reticulum membrane organization"/>
    <property type="evidence" value="ECO:0007669"/>
    <property type="project" value="TreeGrafter"/>
</dbReference>
<evidence type="ECO:0000256" key="3">
    <source>
        <dbReference type="ARBA" id="ARBA00022692"/>
    </source>
</evidence>
<feature type="transmembrane region" description="Helical" evidence="7">
    <location>
        <begin position="276"/>
        <end position="295"/>
    </location>
</feature>
<dbReference type="GO" id="GO:0007009">
    <property type="term" value="P:plasma membrane organization"/>
    <property type="evidence" value="ECO:0007669"/>
    <property type="project" value="UniProtKB-ARBA"/>
</dbReference>
<feature type="compositionally biased region" description="Polar residues" evidence="6">
    <location>
        <begin position="130"/>
        <end position="154"/>
    </location>
</feature>
<feature type="domain" description="MSP" evidence="8">
    <location>
        <begin position="2"/>
        <end position="125"/>
    </location>
</feature>
<protein>
    <submittedName>
        <fullName evidence="9">Phosphatidylinositol-binding protein scs2</fullName>
    </submittedName>
</protein>
<keyword evidence="3 7" id="KW-0812">Transmembrane</keyword>
<feature type="compositionally biased region" description="Basic and acidic residues" evidence="6">
    <location>
        <begin position="172"/>
        <end position="181"/>
    </location>
</feature>
<dbReference type="PANTHER" id="PTHR10809">
    <property type="entry name" value="VESICLE-ASSOCIATED MEMBRANE PROTEIN-ASSOCIATED PROTEIN"/>
    <property type="match status" value="1"/>
</dbReference>
<reference evidence="9" key="1">
    <citation type="submission" date="2022-10" db="EMBL/GenBank/DDBJ databases">
        <title>Tapping the CABI collections for fungal endophytes: first genome assemblies for Collariella, Neodidymelliopsis, Ascochyta clinopodiicola, Didymella pomorum, Didymosphaeria variabile, Neocosmospora piperis and Neocucurbitaria cava.</title>
        <authorList>
            <person name="Hill R."/>
        </authorList>
    </citation>
    <scope>NUCLEOTIDE SEQUENCE</scope>
    <source>
        <strain evidence="9">IMI 355091</strain>
    </source>
</reference>
<keyword evidence="10" id="KW-1185">Reference proteome</keyword>
<dbReference type="GO" id="GO:0061709">
    <property type="term" value="P:reticulophagy"/>
    <property type="evidence" value="ECO:0007669"/>
    <property type="project" value="UniProtKB-ARBA"/>
</dbReference>
<dbReference type="InterPro" id="IPR000535">
    <property type="entry name" value="MSP_dom"/>
</dbReference>
<dbReference type="Gene3D" id="2.60.40.10">
    <property type="entry name" value="Immunoglobulins"/>
    <property type="match status" value="1"/>
</dbReference>
<dbReference type="InterPro" id="IPR013783">
    <property type="entry name" value="Ig-like_fold"/>
</dbReference>
<feature type="region of interest" description="Disordered" evidence="6">
    <location>
        <begin position="241"/>
        <end position="268"/>
    </location>
</feature>
<comment type="caution">
    <text evidence="9">The sequence shown here is derived from an EMBL/GenBank/DDBJ whole genome shotgun (WGS) entry which is preliminary data.</text>
</comment>
<dbReference type="GO" id="GO:0051685">
    <property type="term" value="P:maintenance of ER location"/>
    <property type="evidence" value="ECO:0007669"/>
    <property type="project" value="UniProtKB-ARBA"/>
</dbReference>
<dbReference type="AlphaFoldDB" id="A0A9W8Z947"/>
<dbReference type="GO" id="GO:0033149">
    <property type="term" value="F:FFAT motif binding"/>
    <property type="evidence" value="ECO:0007669"/>
    <property type="project" value="TreeGrafter"/>
</dbReference>
<evidence type="ECO:0000256" key="4">
    <source>
        <dbReference type="ARBA" id="ARBA00022989"/>
    </source>
</evidence>
<keyword evidence="4 7" id="KW-1133">Transmembrane helix</keyword>
<evidence type="ECO:0000313" key="9">
    <source>
        <dbReference type="EMBL" id="KAJ4400489.1"/>
    </source>
</evidence>
<dbReference type="GO" id="GO:0035091">
    <property type="term" value="F:phosphatidylinositol binding"/>
    <property type="evidence" value="ECO:0007669"/>
    <property type="project" value="UniProtKB-ARBA"/>
</dbReference>
<dbReference type="Pfam" id="PF00635">
    <property type="entry name" value="Motile_Sperm"/>
    <property type="match status" value="1"/>
</dbReference>
<dbReference type="GO" id="GO:0160214">
    <property type="term" value="F:endoplasmic reticulum-plasma membrane adaptor activity"/>
    <property type="evidence" value="ECO:0007669"/>
    <property type="project" value="UniProtKB-ARBA"/>
</dbReference>
<dbReference type="PANTHER" id="PTHR10809:SF6">
    <property type="entry name" value="AT11025P-RELATED"/>
    <property type="match status" value="1"/>
</dbReference>
<dbReference type="GO" id="GO:0160219">
    <property type="term" value="C:cortical endoplasmic reticulum membrane"/>
    <property type="evidence" value="ECO:0007669"/>
    <property type="project" value="UniProtKB-ARBA"/>
</dbReference>
<dbReference type="GO" id="GO:0001786">
    <property type="term" value="F:phosphatidylserine binding"/>
    <property type="evidence" value="ECO:0007669"/>
    <property type="project" value="UniProtKB-ARBA"/>
</dbReference>
<evidence type="ECO:0000256" key="1">
    <source>
        <dbReference type="ARBA" id="ARBA00004163"/>
    </source>
</evidence>
<dbReference type="GO" id="GO:0140506">
    <property type="term" value="F:endoplasmic reticulum-autophagosome adaptor activity"/>
    <property type="evidence" value="ECO:0007669"/>
    <property type="project" value="UniProtKB-ARBA"/>
</dbReference>
<dbReference type="SUPFAM" id="SSF49354">
    <property type="entry name" value="PapD-like"/>
    <property type="match status" value="1"/>
</dbReference>
<dbReference type="OrthoDB" id="264603at2759"/>
<evidence type="ECO:0000313" key="10">
    <source>
        <dbReference type="Proteomes" id="UP001140510"/>
    </source>
</evidence>
<evidence type="ECO:0000256" key="7">
    <source>
        <dbReference type="SAM" id="Phobius"/>
    </source>
</evidence>
<evidence type="ECO:0000256" key="2">
    <source>
        <dbReference type="ARBA" id="ARBA00008932"/>
    </source>
</evidence>
<dbReference type="PROSITE" id="PS50202">
    <property type="entry name" value="MSP"/>
    <property type="match status" value="1"/>
</dbReference>
<comment type="similarity">
    <text evidence="2">Belongs to the VAMP-associated protein (VAP) (TC 9.B.17) family.</text>
</comment>
<name>A0A9W8Z947_9PLEO</name>
<evidence type="ECO:0000256" key="6">
    <source>
        <dbReference type="SAM" id="MobiDB-lite"/>
    </source>
</evidence>
<organism evidence="9 10">
    <name type="scientific">Didymella pomorum</name>
    <dbReference type="NCBI Taxonomy" id="749634"/>
    <lineage>
        <taxon>Eukaryota</taxon>
        <taxon>Fungi</taxon>
        <taxon>Dikarya</taxon>
        <taxon>Ascomycota</taxon>
        <taxon>Pezizomycotina</taxon>
        <taxon>Dothideomycetes</taxon>
        <taxon>Pleosporomycetidae</taxon>
        <taxon>Pleosporales</taxon>
        <taxon>Pleosporineae</taxon>
        <taxon>Didymellaceae</taxon>
        <taxon>Didymella</taxon>
    </lineage>
</organism>